<protein>
    <submittedName>
        <fullName evidence="2">Uncharacterized protein</fullName>
    </submittedName>
</protein>
<evidence type="ECO:0000256" key="1">
    <source>
        <dbReference type="SAM" id="MobiDB-lite"/>
    </source>
</evidence>
<proteinExistence type="predicted"/>
<comment type="caution">
    <text evidence="2">The sequence shown here is derived from an EMBL/GenBank/DDBJ whole genome shotgun (WGS) entry which is preliminary data.</text>
</comment>
<feature type="region of interest" description="Disordered" evidence="1">
    <location>
        <begin position="87"/>
        <end position="188"/>
    </location>
</feature>
<organism evidence="2 3">
    <name type="scientific">Rubus argutus</name>
    <name type="common">Southern blackberry</name>
    <dbReference type="NCBI Taxonomy" id="59490"/>
    <lineage>
        <taxon>Eukaryota</taxon>
        <taxon>Viridiplantae</taxon>
        <taxon>Streptophyta</taxon>
        <taxon>Embryophyta</taxon>
        <taxon>Tracheophyta</taxon>
        <taxon>Spermatophyta</taxon>
        <taxon>Magnoliopsida</taxon>
        <taxon>eudicotyledons</taxon>
        <taxon>Gunneridae</taxon>
        <taxon>Pentapetalae</taxon>
        <taxon>rosids</taxon>
        <taxon>fabids</taxon>
        <taxon>Rosales</taxon>
        <taxon>Rosaceae</taxon>
        <taxon>Rosoideae</taxon>
        <taxon>Rosoideae incertae sedis</taxon>
        <taxon>Rubus</taxon>
    </lineage>
</organism>
<feature type="compositionally biased region" description="Low complexity" evidence="1">
    <location>
        <begin position="227"/>
        <end position="252"/>
    </location>
</feature>
<dbReference type="EMBL" id="JBEDUW010000001">
    <property type="protein sequence ID" value="KAK9949079.1"/>
    <property type="molecule type" value="Genomic_DNA"/>
</dbReference>
<sequence length="359" mass="39095">MATDSSSASEQLEEDVSLSDLPHNLIKPDQNEATVIKPDGAKLIEAEEEFDFASSMRGSSSLADEQMCAADELFFKGQILPLRLSISSDSGLTKPNPTRRLSGSESMDGHSISGFKSISDSKSSNCSSTRISPNSSRSNSNSSSSTATTNTSIVNSKPRVRNQFYTQPSPKPQIQISNGARLEKVGSRRSHKSSSIWDFFRFGLVRAPDQVLRSNSARVSSNRISVSRNSSVNSNNSANLTTTNTGTVANSTISDRDKNNADTNTTTANLNASENLKQKRQGFFSGCKCSFEAVASSAVVPKSNVVKESEAATHEKKADKVAAYELKMKKMKKKKSGSKQKQQKQDMSHHRTYEWLKGL</sequence>
<feature type="compositionally biased region" description="Polar residues" evidence="1">
    <location>
        <begin position="163"/>
        <end position="178"/>
    </location>
</feature>
<accession>A0AAW1YKD0</accession>
<feature type="compositionally biased region" description="Polar residues" evidence="1">
    <location>
        <begin position="87"/>
        <end position="105"/>
    </location>
</feature>
<name>A0AAW1YKD0_RUBAR</name>
<evidence type="ECO:0000313" key="3">
    <source>
        <dbReference type="Proteomes" id="UP001457282"/>
    </source>
</evidence>
<dbReference type="AlphaFoldDB" id="A0AAW1YKD0"/>
<feature type="compositionally biased region" description="Basic and acidic residues" evidence="1">
    <location>
        <begin position="343"/>
        <end position="359"/>
    </location>
</feature>
<gene>
    <name evidence="2" type="ORF">M0R45_004622</name>
</gene>
<dbReference type="PANTHER" id="PTHR33922">
    <property type="entry name" value="OS01G0888066 PROTEIN-RELATED"/>
    <property type="match status" value="1"/>
</dbReference>
<feature type="region of interest" description="Disordered" evidence="1">
    <location>
        <begin position="1"/>
        <end position="33"/>
    </location>
</feature>
<keyword evidence="3" id="KW-1185">Reference proteome</keyword>
<reference evidence="2 3" key="1">
    <citation type="journal article" date="2023" name="G3 (Bethesda)">
        <title>A chromosome-length genome assembly and annotation of blackberry (Rubus argutus, cv. 'Hillquist').</title>
        <authorList>
            <person name="Bruna T."/>
            <person name="Aryal R."/>
            <person name="Dudchenko O."/>
            <person name="Sargent D.J."/>
            <person name="Mead D."/>
            <person name="Buti M."/>
            <person name="Cavallini A."/>
            <person name="Hytonen T."/>
            <person name="Andres J."/>
            <person name="Pham M."/>
            <person name="Weisz D."/>
            <person name="Mascagni F."/>
            <person name="Usai G."/>
            <person name="Natali L."/>
            <person name="Bassil N."/>
            <person name="Fernandez G.E."/>
            <person name="Lomsadze A."/>
            <person name="Armour M."/>
            <person name="Olukolu B."/>
            <person name="Poorten T."/>
            <person name="Britton C."/>
            <person name="Davik J."/>
            <person name="Ashrafi H."/>
            <person name="Aiden E.L."/>
            <person name="Borodovsky M."/>
            <person name="Worthington M."/>
        </authorList>
    </citation>
    <scope>NUCLEOTIDE SEQUENCE [LARGE SCALE GENOMIC DNA]</scope>
    <source>
        <strain evidence="2">PI 553951</strain>
    </source>
</reference>
<feature type="compositionally biased region" description="Polar residues" evidence="1">
    <location>
        <begin position="1"/>
        <end position="10"/>
    </location>
</feature>
<evidence type="ECO:0000313" key="2">
    <source>
        <dbReference type="EMBL" id="KAK9949079.1"/>
    </source>
</evidence>
<feature type="compositionally biased region" description="Low complexity" evidence="1">
    <location>
        <begin position="111"/>
        <end position="156"/>
    </location>
</feature>
<feature type="compositionally biased region" description="Basic residues" evidence="1">
    <location>
        <begin position="329"/>
        <end position="342"/>
    </location>
</feature>
<dbReference type="Proteomes" id="UP001457282">
    <property type="component" value="Unassembled WGS sequence"/>
</dbReference>
<dbReference type="PANTHER" id="PTHR33922:SF2">
    <property type="entry name" value="OS07G0589600 PROTEIN"/>
    <property type="match status" value="1"/>
</dbReference>
<feature type="region of interest" description="Disordered" evidence="1">
    <location>
        <begin position="328"/>
        <end position="359"/>
    </location>
</feature>
<feature type="region of interest" description="Disordered" evidence="1">
    <location>
        <begin position="227"/>
        <end position="266"/>
    </location>
</feature>